<feature type="compositionally biased region" description="Basic residues" evidence="1">
    <location>
        <begin position="547"/>
        <end position="561"/>
    </location>
</feature>
<feature type="region of interest" description="Disordered" evidence="1">
    <location>
        <begin position="87"/>
        <end position="183"/>
    </location>
</feature>
<accession>A0ABQ9KW04</accession>
<feature type="compositionally biased region" description="Polar residues" evidence="1">
    <location>
        <begin position="612"/>
        <end position="633"/>
    </location>
</feature>
<reference evidence="2" key="1">
    <citation type="journal article" date="2023" name="Plant Biotechnol. J.">
        <title>Chromosome-level wild Hevea brasiliensis genome provides new tools for genomic-assisted breeding and valuable loci to elevate rubber yield.</title>
        <authorList>
            <person name="Cheng H."/>
            <person name="Song X."/>
            <person name="Hu Y."/>
            <person name="Wu T."/>
            <person name="Yang Q."/>
            <person name="An Z."/>
            <person name="Feng S."/>
            <person name="Deng Z."/>
            <person name="Wu W."/>
            <person name="Zeng X."/>
            <person name="Tu M."/>
            <person name="Wang X."/>
            <person name="Huang H."/>
        </authorList>
    </citation>
    <scope>NUCLEOTIDE SEQUENCE</scope>
    <source>
        <strain evidence="2">MT/VB/25A 57/8</strain>
    </source>
</reference>
<organism evidence="2 3">
    <name type="scientific">Hevea brasiliensis</name>
    <name type="common">Para rubber tree</name>
    <name type="synonym">Siphonia brasiliensis</name>
    <dbReference type="NCBI Taxonomy" id="3981"/>
    <lineage>
        <taxon>Eukaryota</taxon>
        <taxon>Viridiplantae</taxon>
        <taxon>Streptophyta</taxon>
        <taxon>Embryophyta</taxon>
        <taxon>Tracheophyta</taxon>
        <taxon>Spermatophyta</taxon>
        <taxon>Magnoliopsida</taxon>
        <taxon>eudicotyledons</taxon>
        <taxon>Gunneridae</taxon>
        <taxon>Pentapetalae</taxon>
        <taxon>rosids</taxon>
        <taxon>fabids</taxon>
        <taxon>Malpighiales</taxon>
        <taxon>Euphorbiaceae</taxon>
        <taxon>Crotonoideae</taxon>
        <taxon>Micrandreae</taxon>
        <taxon>Hevea</taxon>
    </lineage>
</organism>
<evidence type="ECO:0000313" key="2">
    <source>
        <dbReference type="EMBL" id="KAJ9147996.1"/>
    </source>
</evidence>
<dbReference type="PANTHER" id="PTHR36723:SF1">
    <property type="entry name" value="F22C12.19"/>
    <property type="match status" value="1"/>
</dbReference>
<dbReference type="PANTHER" id="PTHR36723">
    <property type="entry name" value="F22C12.19"/>
    <property type="match status" value="1"/>
</dbReference>
<feature type="compositionally biased region" description="Polar residues" evidence="1">
    <location>
        <begin position="304"/>
        <end position="329"/>
    </location>
</feature>
<evidence type="ECO:0000313" key="3">
    <source>
        <dbReference type="Proteomes" id="UP001174677"/>
    </source>
</evidence>
<sequence>MDAVELNYPVDVAATKLMGSEGSGGDRVTVMEAEAAACESSRELCNSLRSEKEVTSTANFLESTPLNKAPDSELCRHASQLPSFLSEGVSKQRRCDGANGPSRVPRPEEVQVQRKSGQMSRSGSGCHKRPWIALSEDTTGPAAVDDTKVPSDKLGSHPTKCDSQEKAHSSRQKNNCGSKRGDRRNFKVSTKVKYDSFSVKASLANFNSAAAGNNLFGLYGLKTDVHDITKLVDDLSLNDLLQGTYECPSLGKDRGKKATNTTEHILHSVRKACSILQLPTSVQFHNFAEIDTYSNEKVPTCQSSSISIVGNGDNGDSSTTDLSSSNKLQDSCGRSEIPANLLNFSFDQPKDTLERLALPPPKDLESLLLDAAKPAVSSRNAPDPRTGKQTSRRPSLSPFPWSQTFSGHCRTNSDAVKLLASRSTCQGRWVKMGNSLNSLGITSSCFTNLESFAYDETLVPSSGPKLAILESNFASSMSVTHCEWGSSIAAASMTCHIHLGNTCMKESSLNLKNEGNVEHCPRVLAAAQTLCEITTSTSRLNQVGMKWPKKPSQKVMKARKSKSNEKHEELFASSTLIRNVDQTLTSKRPRLSTSENKKDVVHINGVRKGPINWSTPKSSRSSPNKSVRDSSAYSVKQSCMMPPPAKVLNRACNGQQKVRKLMRMDWNRERDRQD</sequence>
<evidence type="ECO:0000256" key="1">
    <source>
        <dbReference type="SAM" id="MobiDB-lite"/>
    </source>
</evidence>
<name>A0ABQ9KW04_HEVBR</name>
<feature type="region of interest" description="Disordered" evidence="1">
    <location>
        <begin position="547"/>
        <end position="569"/>
    </location>
</feature>
<keyword evidence="3" id="KW-1185">Reference proteome</keyword>
<feature type="compositionally biased region" description="Polar residues" evidence="1">
    <location>
        <begin position="113"/>
        <end position="123"/>
    </location>
</feature>
<protein>
    <submittedName>
        <fullName evidence="2">Uncharacterized protein</fullName>
    </submittedName>
</protein>
<dbReference type="EMBL" id="JARPOI010000016">
    <property type="protein sequence ID" value="KAJ9147996.1"/>
    <property type="molecule type" value="Genomic_DNA"/>
</dbReference>
<proteinExistence type="predicted"/>
<feature type="region of interest" description="Disordered" evidence="1">
    <location>
        <begin position="371"/>
        <end position="399"/>
    </location>
</feature>
<feature type="region of interest" description="Disordered" evidence="1">
    <location>
        <begin position="587"/>
        <end position="633"/>
    </location>
</feature>
<comment type="caution">
    <text evidence="2">The sequence shown here is derived from an EMBL/GenBank/DDBJ whole genome shotgun (WGS) entry which is preliminary data.</text>
</comment>
<gene>
    <name evidence="2" type="ORF">P3X46_030095</name>
</gene>
<feature type="region of interest" description="Disordered" evidence="1">
    <location>
        <begin position="304"/>
        <end position="331"/>
    </location>
</feature>
<feature type="compositionally biased region" description="Polar residues" evidence="1">
    <location>
        <begin position="387"/>
        <end position="399"/>
    </location>
</feature>
<feature type="compositionally biased region" description="Basic and acidic residues" evidence="1">
    <location>
        <begin position="145"/>
        <end position="168"/>
    </location>
</feature>
<dbReference type="Proteomes" id="UP001174677">
    <property type="component" value="Chromosome 16"/>
</dbReference>